<evidence type="ECO:0000313" key="1">
    <source>
        <dbReference type="EMBL" id="PAV98850.1"/>
    </source>
</evidence>
<dbReference type="OrthoDB" id="6493979at2"/>
<dbReference type="EMBL" id="NQMS01000001">
    <property type="protein sequence ID" value="PAV98850.1"/>
    <property type="molecule type" value="Genomic_DNA"/>
</dbReference>
<comment type="caution">
    <text evidence="1">The sequence shown here is derived from an EMBL/GenBank/DDBJ whole genome shotgun (WGS) entry which is preliminary data.</text>
</comment>
<keyword evidence="2" id="KW-1185">Reference proteome</keyword>
<accession>A0A2A2MIP9</accession>
<proteinExistence type="predicted"/>
<protein>
    <submittedName>
        <fullName evidence="1">Uncharacterized protein</fullName>
    </submittedName>
</protein>
<organism evidence="1 2">
    <name type="scientific">Hafnia paralvei</name>
    <dbReference type="NCBI Taxonomy" id="546367"/>
    <lineage>
        <taxon>Bacteria</taxon>
        <taxon>Pseudomonadati</taxon>
        <taxon>Pseudomonadota</taxon>
        <taxon>Gammaproteobacteria</taxon>
        <taxon>Enterobacterales</taxon>
        <taxon>Hafniaceae</taxon>
        <taxon>Hafnia</taxon>
    </lineage>
</organism>
<evidence type="ECO:0000313" key="2">
    <source>
        <dbReference type="Proteomes" id="UP000218796"/>
    </source>
</evidence>
<dbReference type="RefSeq" id="WP_095661501.1">
    <property type="nucleotide sequence ID" value="NZ_NQMS01000001.1"/>
</dbReference>
<dbReference type="AlphaFoldDB" id="A0A2A2MIP9"/>
<sequence>MLVGFILLVSACGADYCEALPVSEKIYQTEELCQAVLTKIHSVRPHAVLMCGEVYDEDTDGSDS</sequence>
<name>A0A2A2MIP9_9GAMM</name>
<reference evidence="1 2" key="1">
    <citation type="submission" date="2017-08" db="EMBL/GenBank/DDBJ databases">
        <title>Draft Genome Sequence of Hafnia alvei CITHA-6 Isolated from Raw Bovine Milk.</title>
        <authorList>
            <person name="Culligan E.P."/>
            <person name="Mcsweeney A."/>
            <person name="O'Doherty C."/>
            <person name="Gleeson E."/>
            <person name="O'Riordan D."/>
            <person name="Sleator R.D."/>
        </authorList>
    </citation>
    <scope>NUCLEOTIDE SEQUENCE [LARGE SCALE GENOMIC DNA]</scope>
    <source>
        <strain evidence="1 2">CITHA-6</strain>
    </source>
</reference>
<gene>
    <name evidence="1" type="ORF">CJD50_05155</name>
</gene>
<dbReference type="Proteomes" id="UP000218796">
    <property type="component" value="Unassembled WGS sequence"/>
</dbReference>